<proteinExistence type="predicted"/>
<dbReference type="PROSITE" id="PS51197">
    <property type="entry name" value="HTH_RRF2_2"/>
    <property type="match status" value="1"/>
</dbReference>
<dbReference type="PANTHER" id="PTHR33221">
    <property type="entry name" value="WINGED HELIX-TURN-HELIX TRANSCRIPTIONAL REGULATOR, RRF2 FAMILY"/>
    <property type="match status" value="1"/>
</dbReference>
<dbReference type="EMBL" id="AMGO01000052">
    <property type="protein sequence ID" value="EKE43521.1"/>
    <property type="molecule type" value="Genomic_DNA"/>
</dbReference>
<dbReference type="SUPFAM" id="SSF46785">
    <property type="entry name" value="Winged helix' DNA-binding domain"/>
    <property type="match status" value="1"/>
</dbReference>
<keyword evidence="3" id="KW-1185">Reference proteome</keyword>
<keyword evidence="1" id="KW-0238">DNA-binding</keyword>
<organism evidence="2 3">
    <name type="scientific">Oceaniovalibus guishaninsula JLT2003</name>
    <dbReference type="NCBI Taxonomy" id="1231392"/>
    <lineage>
        <taxon>Bacteria</taxon>
        <taxon>Pseudomonadati</taxon>
        <taxon>Pseudomonadota</taxon>
        <taxon>Alphaproteobacteria</taxon>
        <taxon>Rhodobacterales</taxon>
        <taxon>Roseobacteraceae</taxon>
        <taxon>Oceaniovalibus</taxon>
    </lineage>
</organism>
<evidence type="ECO:0000313" key="2">
    <source>
        <dbReference type="EMBL" id="EKE43521.1"/>
    </source>
</evidence>
<comment type="caution">
    <text evidence="2">The sequence shown here is derived from an EMBL/GenBank/DDBJ whole genome shotgun (WGS) entry which is preliminary data.</text>
</comment>
<dbReference type="STRING" id="1231392.OCGS_2253"/>
<dbReference type="GO" id="GO:0005829">
    <property type="term" value="C:cytosol"/>
    <property type="evidence" value="ECO:0007669"/>
    <property type="project" value="TreeGrafter"/>
</dbReference>
<dbReference type="PATRIC" id="fig|1231392.3.peg.2265"/>
<dbReference type="InterPro" id="IPR030489">
    <property type="entry name" value="TR_Rrf2-type_CS"/>
</dbReference>
<name>K2GL79_9RHOB</name>
<dbReference type="Pfam" id="PF02082">
    <property type="entry name" value="Rrf2"/>
    <property type="match status" value="1"/>
</dbReference>
<dbReference type="GO" id="GO:0003677">
    <property type="term" value="F:DNA binding"/>
    <property type="evidence" value="ECO:0007669"/>
    <property type="project" value="UniProtKB-KW"/>
</dbReference>
<protein>
    <submittedName>
        <fullName evidence="2">Transcriptional regulator, BadM/Rrf2 family protein</fullName>
    </submittedName>
</protein>
<gene>
    <name evidence="2" type="ORF">OCGS_2253</name>
</gene>
<evidence type="ECO:0000313" key="3">
    <source>
        <dbReference type="Proteomes" id="UP000006765"/>
    </source>
</evidence>
<dbReference type="eggNOG" id="COG1959">
    <property type="taxonomic scope" value="Bacteria"/>
</dbReference>
<dbReference type="Gene3D" id="1.10.10.10">
    <property type="entry name" value="Winged helix-like DNA-binding domain superfamily/Winged helix DNA-binding domain"/>
    <property type="match status" value="1"/>
</dbReference>
<reference evidence="2 3" key="1">
    <citation type="journal article" date="2012" name="J. Bacteriol.">
        <title>Draft Genome Sequence of Oceaniovalibus guishaninsula JLT2003T.</title>
        <authorList>
            <person name="Tang K."/>
            <person name="Liu K."/>
            <person name="Jiao N."/>
        </authorList>
    </citation>
    <scope>NUCLEOTIDE SEQUENCE [LARGE SCALE GENOMIC DNA]</scope>
    <source>
        <strain evidence="2 3">JLT2003</strain>
    </source>
</reference>
<dbReference type="NCBIfam" id="TIGR00738">
    <property type="entry name" value="rrf2_super"/>
    <property type="match status" value="1"/>
</dbReference>
<dbReference type="PROSITE" id="PS01332">
    <property type="entry name" value="HTH_RRF2_1"/>
    <property type="match status" value="1"/>
</dbReference>
<dbReference type="InterPro" id="IPR036388">
    <property type="entry name" value="WH-like_DNA-bd_sf"/>
</dbReference>
<dbReference type="GO" id="GO:0003700">
    <property type="term" value="F:DNA-binding transcription factor activity"/>
    <property type="evidence" value="ECO:0007669"/>
    <property type="project" value="TreeGrafter"/>
</dbReference>
<sequence length="143" mass="15125">MVALGDLALQPGGALVSLSELSKRQNISLPYLEQLFVKLRREGLVESVRGPGGGYRLARPASDIRISEILSAVDETVSAMQQGAGTTGGASGTRAQSMANRLWEGLSAHVYVFLHQTRLSDVVGNGLAPCPAVPSILQVVDER</sequence>
<dbReference type="Proteomes" id="UP000006765">
    <property type="component" value="Unassembled WGS sequence"/>
</dbReference>
<dbReference type="AlphaFoldDB" id="K2GL79"/>
<accession>K2GL79</accession>
<dbReference type="InterPro" id="IPR000944">
    <property type="entry name" value="Tscrpt_reg_Rrf2"/>
</dbReference>
<evidence type="ECO:0000256" key="1">
    <source>
        <dbReference type="ARBA" id="ARBA00023125"/>
    </source>
</evidence>
<dbReference type="PANTHER" id="PTHR33221:SF5">
    <property type="entry name" value="HTH-TYPE TRANSCRIPTIONAL REGULATOR ISCR"/>
    <property type="match status" value="1"/>
</dbReference>
<dbReference type="InterPro" id="IPR036390">
    <property type="entry name" value="WH_DNA-bd_sf"/>
</dbReference>